<protein>
    <submittedName>
        <fullName evidence="1">Uncharacterized protein</fullName>
    </submittedName>
</protein>
<gene>
    <name evidence="1" type="ORF">NDI86_21845</name>
</gene>
<name>A0ABU2FWC9_9EURY</name>
<evidence type="ECO:0000313" key="2">
    <source>
        <dbReference type="Proteomes" id="UP001268864"/>
    </source>
</evidence>
<reference evidence="1 2" key="1">
    <citation type="submission" date="2022-06" db="EMBL/GenBank/DDBJ databases">
        <title>Halomicroarcula sp. a new haloarchaeum isolate from saline soil.</title>
        <authorList>
            <person name="Strakova D."/>
            <person name="Galisteo C."/>
            <person name="Sanchez-Porro C."/>
            <person name="Ventosa A."/>
        </authorList>
    </citation>
    <scope>NUCLEOTIDE SEQUENCE [LARGE SCALE GENOMIC DNA]</scope>
    <source>
        <strain evidence="1 2">S3CR25-11</strain>
    </source>
</reference>
<dbReference type="Proteomes" id="UP001268864">
    <property type="component" value="Unassembled WGS sequence"/>
</dbReference>
<comment type="caution">
    <text evidence="1">The sequence shown here is derived from an EMBL/GenBank/DDBJ whole genome shotgun (WGS) entry which is preliminary data.</text>
</comment>
<organism evidence="1 2">
    <name type="scientific">Haloarcula onubensis</name>
    <dbReference type="NCBI Taxonomy" id="2950539"/>
    <lineage>
        <taxon>Archaea</taxon>
        <taxon>Methanobacteriati</taxon>
        <taxon>Methanobacteriota</taxon>
        <taxon>Stenosarchaea group</taxon>
        <taxon>Halobacteria</taxon>
        <taxon>Halobacteriales</taxon>
        <taxon>Haloarculaceae</taxon>
        <taxon>Haloarcula</taxon>
    </lineage>
</organism>
<sequence>MASDPSADELPTCDICGGPKPPEMVDRTTVRTIDPMQADICAACQLVQDHSLPDDACMQCGETLDAGYYLELEFPLGAAGLPGRIAGSLCGDCAGWIACDINYEGLDADDETKTEFVDVVDEETDRLKELEGSA</sequence>
<keyword evidence="2" id="KW-1185">Reference proteome</keyword>
<accession>A0ABU2FWC9</accession>
<evidence type="ECO:0000313" key="1">
    <source>
        <dbReference type="EMBL" id="MDS0284749.1"/>
    </source>
</evidence>
<dbReference type="RefSeq" id="WP_310902416.1">
    <property type="nucleotide sequence ID" value="NZ_JAMQOS010000011.1"/>
</dbReference>
<proteinExistence type="predicted"/>
<dbReference type="EMBL" id="JAMQOS010000011">
    <property type="protein sequence ID" value="MDS0284749.1"/>
    <property type="molecule type" value="Genomic_DNA"/>
</dbReference>